<dbReference type="InterPro" id="IPR023828">
    <property type="entry name" value="Peptidase_S8_Ser-AS"/>
</dbReference>
<evidence type="ECO:0000256" key="1">
    <source>
        <dbReference type="ARBA" id="ARBA00011073"/>
    </source>
</evidence>
<dbReference type="CDD" id="cd12215">
    <property type="entry name" value="ChiC_BD"/>
    <property type="match status" value="1"/>
</dbReference>
<dbReference type="PROSITE" id="PS00137">
    <property type="entry name" value="SUBTILASE_HIS"/>
    <property type="match status" value="1"/>
</dbReference>
<dbReference type="InterPro" id="IPR037045">
    <property type="entry name" value="S8pro/Inhibitor_I9_sf"/>
</dbReference>
<evidence type="ECO:0000256" key="8">
    <source>
        <dbReference type="SAM" id="SignalP"/>
    </source>
</evidence>
<evidence type="ECO:0000313" key="10">
    <source>
        <dbReference type="EMBL" id="TDQ47705.1"/>
    </source>
</evidence>
<sequence length="566" mass="58112">MKTQRALRLSLAAVSVFAACAAQAGEIRAANEPDIIPGRYIVVYKDDAATIASRGPIRAQALADKHRRRYGADIRQVFEHALKGAVVVMDHGSAQKLADDPDVAFVEQDRIIRLSATQTGATWGIDRIDQTDLPLNSTYTYPTGGSTVHAYIIDTGVNTSHSGFSGRIGNGYSAIGGGTGDCQGHGTHVAGTVGSTTWGVAKNVVIHPVRVLGCDGSGSISGIVAGFDWIRANHIKPAVANASLGGGASSAMDTAANNLVSSGVVTVVAAGNDNSNACNYSPARAASAITVGSTTSSDSRSSFSNYGSCVDIYAPGSSITSASHTSNSGSASMSGTSMASPHVAGAAALYLAANPNATPSQVGNALVQNALNNKVSGIPSGANKLLYTGFLNGGNPPPPPPPPPPGGGELQNGVPVGNLGNNTGQWLYYTLQVPANATSLSFNTSGGSGDADLFVRYGANPSASVYQCKSESPTNTESCTISNIQAGTYHVGIYAYSTFSGLSLTGSYSTGGGGGGCSSLPQWNASTYYQAGAKVQYNGRQYQAKYAIWYWSPSYSFYWTDLGPCS</sequence>
<evidence type="ECO:0000256" key="2">
    <source>
        <dbReference type="ARBA" id="ARBA00022670"/>
    </source>
</evidence>
<organism evidence="10 11">
    <name type="scientific">Permianibacter aggregans</name>
    <dbReference type="NCBI Taxonomy" id="1510150"/>
    <lineage>
        <taxon>Bacteria</taxon>
        <taxon>Pseudomonadati</taxon>
        <taxon>Pseudomonadota</taxon>
        <taxon>Gammaproteobacteria</taxon>
        <taxon>Pseudomonadales</taxon>
        <taxon>Pseudomonadaceae</taxon>
        <taxon>Permianibacter</taxon>
    </lineage>
</organism>
<keyword evidence="2 5" id="KW-0645">Protease</keyword>
<dbReference type="Proteomes" id="UP000295375">
    <property type="component" value="Unassembled WGS sequence"/>
</dbReference>
<accession>A0A4R6UR05</accession>
<feature type="active site" description="Charge relay system" evidence="5">
    <location>
        <position position="337"/>
    </location>
</feature>
<dbReference type="SUPFAM" id="SSF52743">
    <property type="entry name" value="Subtilisin-like"/>
    <property type="match status" value="1"/>
</dbReference>
<dbReference type="InterPro" id="IPR003610">
    <property type="entry name" value="CBM5/12"/>
</dbReference>
<dbReference type="InterPro" id="IPR007280">
    <property type="entry name" value="Peptidase_C_arc/bac"/>
</dbReference>
<proteinExistence type="inferred from homology"/>
<dbReference type="InterPro" id="IPR010259">
    <property type="entry name" value="S8pro/Inhibitor_I9"/>
</dbReference>
<feature type="active site" description="Charge relay system" evidence="5">
    <location>
        <position position="154"/>
    </location>
</feature>
<dbReference type="EMBL" id="SNYM01000009">
    <property type="protein sequence ID" value="TDQ47705.1"/>
    <property type="molecule type" value="Genomic_DNA"/>
</dbReference>
<keyword evidence="11" id="KW-1185">Reference proteome</keyword>
<dbReference type="AlphaFoldDB" id="A0A4R6UR05"/>
<dbReference type="OrthoDB" id="5360469at2"/>
<dbReference type="GO" id="GO:0005975">
    <property type="term" value="P:carbohydrate metabolic process"/>
    <property type="evidence" value="ECO:0007669"/>
    <property type="project" value="InterPro"/>
</dbReference>
<dbReference type="InterPro" id="IPR036573">
    <property type="entry name" value="CBM_sf_5/12"/>
</dbReference>
<comment type="caution">
    <text evidence="10">The sequence shown here is derived from an EMBL/GenBank/DDBJ whole genome shotgun (WGS) entry which is preliminary data.</text>
</comment>
<dbReference type="InterPro" id="IPR050131">
    <property type="entry name" value="Peptidase_S8_subtilisin-like"/>
</dbReference>
<evidence type="ECO:0000259" key="9">
    <source>
        <dbReference type="SMART" id="SM00495"/>
    </source>
</evidence>
<evidence type="ECO:0000256" key="5">
    <source>
        <dbReference type="PROSITE-ProRule" id="PRU01240"/>
    </source>
</evidence>
<dbReference type="FunFam" id="3.40.50.200:FF:000014">
    <property type="entry name" value="Proteinase K"/>
    <property type="match status" value="1"/>
</dbReference>
<dbReference type="InterPro" id="IPR023827">
    <property type="entry name" value="Peptidase_S8_Asp-AS"/>
</dbReference>
<name>A0A4R6UR05_9GAMM</name>
<evidence type="ECO:0000256" key="3">
    <source>
        <dbReference type="ARBA" id="ARBA00022801"/>
    </source>
</evidence>
<dbReference type="Gene3D" id="3.30.70.80">
    <property type="entry name" value="Peptidase S8 propeptide/proteinase inhibitor I9"/>
    <property type="match status" value="1"/>
</dbReference>
<dbReference type="InterPro" id="IPR015500">
    <property type="entry name" value="Peptidase_S8_subtilisin-rel"/>
</dbReference>
<feature type="active site" description="Charge relay system" evidence="5">
    <location>
        <position position="185"/>
    </location>
</feature>
<comment type="similarity">
    <text evidence="1 5 6">Belongs to the peptidase S8 family.</text>
</comment>
<dbReference type="SMART" id="SM00495">
    <property type="entry name" value="ChtBD3"/>
    <property type="match status" value="1"/>
</dbReference>
<keyword evidence="3 5" id="KW-0378">Hydrolase</keyword>
<feature type="compositionally biased region" description="Pro residues" evidence="7">
    <location>
        <begin position="395"/>
        <end position="406"/>
    </location>
</feature>
<dbReference type="PROSITE" id="PS00138">
    <property type="entry name" value="SUBTILASE_SER"/>
    <property type="match status" value="1"/>
</dbReference>
<dbReference type="Pfam" id="PF04151">
    <property type="entry name" value="PPC"/>
    <property type="match status" value="1"/>
</dbReference>
<evidence type="ECO:0000256" key="6">
    <source>
        <dbReference type="RuleBase" id="RU003355"/>
    </source>
</evidence>
<keyword evidence="4 5" id="KW-0720">Serine protease</keyword>
<feature type="domain" description="Chitin-binding type-3" evidence="9">
    <location>
        <begin position="520"/>
        <end position="562"/>
    </location>
</feature>
<feature type="chain" id="PRO_5020917185" evidence="8">
    <location>
        <begin position="25"/>
        <end position="566"/>
    </location>
</feature>
<dbReference type="PROSITE" id="PS00136">
    <property type="entry name" value="SUBTILASE_ASP"/>
    <property type="match status" value="1"/>
</dbReference>
<dbReference type="PROSITE" id="PS51892">
    <property type="entry name" value="SUBTILASE"/>
    <property type="match status" value="1"/>
</dbReference>
<dbReference type="SUPFAM" id="SSF54897">
    <property type="entry name" value="Protease propeptides/inhibitors"/>
    <property type="match status" value="1"/>
</dbReference>
<protein>
    <submittedName>
        <fullName evidence="10">Serine protease</fullName>
    </submittedName>
</protein>
<dbReference type="PANTHER" id="PTHR43806">
    <property type="entry name" value="PEPTIDASE S8"/>
    <property type="match status" value="1"/>
</dbReference>
<dbReference type="GO" id="GO:0004553">
    <property type="term" value="F:hydrolase activity, hydrolyzing O-glycosyl compounds"/>
    <property type="evidence" value="ECO:0007669"/>
    <property type="project" value="InterPro"/>
</dbReference>
<evidence type="ECO:0000313" key="11">
    <source>
        <dbReference type="Proteomes" id="UP000295375"/>
    </source>
</evidence>
<dbReference type="Gene3D" id="2.10.10.20">
    <property type="entry name" value="Carbohydrate-binding module superfamily 5/12"/>
    <property type="match status" value="1"/>
</dbReference>
<dbReference type="InterPro" id="IPR000209">
    <property type="entry name" value="Peptidase_S8/S53_dom"/>
</dbReference>
<dbReference type="GO" id="GO:0005615">
    <property type="term" value="C:extracellular space"/>
    <property type="evidence" value="ECO:0007669"/>
    <property type="project" value="TreeGrafter"/>
</dbReference>
<gene>
    <name evidence="10" type="ORF">EV696_109109</name>
</gene>
<dbReference type="SUPFAM" id="SSF51055">
    <property type="entry name" value="Carbohydrate binding domain"/>
    <property type="match status" value="1"/>
</dbReference>
<dbReference type="GO" id="GO:0006508">
    <property type="term" value="P:proteolysis"/>
    <property type="evidence" value="ECO:0007669"/>
    <property type="project" value="UniProtKB-KW"/>
</dbReference>
<dbReference type="GO" id="GO:0004252">
    <property type="term" value="F:serine-type endopeptidase activity"/>
    <property type="evidence" value="ECO:0007669"/>
    <property type="project" value="UniProtKB-UniRule"/>
</dbReference>
<dbReference type="Pfam" id="PF00082">
    <property type="entry name" value="Peptidase_S8"/>
    <property type="match status" value="1"/>
</dbReference>
<evidence type="ECO:0000256" key="7">
    <source>
        <dbReference type="SAM" id="MobiDB-lite"/>
    </source>
</evidence>
<dbReference type="Pfam" id="PF05922">
    <property type="entry name" value="Inhibitor_I9"/>
    <property type="match status" value="1"/>
</dbReference>
<feature type="signal peptide" evidence="8">
    <location>
        <begin position="1"/>
        <end position="24"/>
    </location>
</feature>
<dbReference type="RefSeq" id="WP_133590933.1">
    <property type="nucleotide sequence ID" value="NZ_CP037953.1"/>
</dbReference>
<evidence type="ECO:0000256" key="4">
    <source>
        <dbReference type="ARBA" id="ARBA00022825"/>
    </source>
</evidence>
<dbReference type="InterPro" id="IPR022398">
    <property type="entry name" value="Peptidase_S8_His-AS"/>
</dbReference>
<dbReference type="Gene3D" id="2.60.120.380">
    <property type="match status" value="1"/>
</dbReference>
<reference evidence="10 11" key="1">
    <citation type="submission" date="2019-03" db="EMBL/GenBank/DDBJ databases">
        <title>Genomic Encyclopedia of Type Strains, Phase IV (KMG-IV): sequencing the most valuable type-strain genomes for metagenomic binning, comparative biology and taxonomic classification.</title>
        <authorList>
            <person name="Goeker M."/>
        </authorList>
    </citation>
    <scope>NUCLEOTIDE SEQUENCE [LARGE SCALE GENOMIC DNA]</scope>
    <source>
        <strain evidence="10 11">DSM 103792</strain>
    </source>
</reference>
<dbReference type="InterPro" id="IPR036852">
    <property type="entry name" value="Peptidase_S8/S53_dom_sf"/>
</dbReference>
<dbReference type="GO" id="GO:0030246">
    <property type="term" value="F:carbohydrate binding"/>
    <property type="evidence" value="ECO:0007669"/>
    <property type="project" value="InterPro"/>
</dbReference>
<dbReference type="Gene3D" id="3.40.50.200">
    <property type="entry name" value="Peptidase S8/S53 domain"/>
    <property type="match status" value="1"/>
</dbReference>
<dbReference type="InterPro" id="IPR034193">
    <property type="entry name" value="PCSK9_ProteinaseK-like"/>
</dbReference>
<dbReference type="PRINTS" id="PR00723">
    <property type="entry name" value="SUBTILISIN"/>
</dbReference>
<keyword evidence="8" id="KW-0732">Signal</keyword>
<feature type="region of interest" description="Disordered" evidence="7">
    <location>
        <begin position="389"/>
        <end position="414"/>
    </location>
</feature>
<dbReference type="PANTHER" id="PTHR43806:SF11">
    <property type="entry name" value="CEREVISIN-RELATED"/>
    <property type="match status" value="1"/>
</dbReference>
<dbReference type="PROSITE" id="PS51257">
    <property type="entry name" value="PROKAR_LIPOPROTEIN"/>
    <property type="match status" value="1"/>
</dbReference>
<dbReference type="CDD" id="cd04077">
    <property type="entry name" value="Peptidases_S8_PCSK9_ProteinaseK_like"/>
    <property type="match status" value="1"/>
</dbReference>